<dbReference type="AlphaFoldDB" id="A0AA36GLK8"/>
<comment type="caution">
    <text evidence="2">The sequence shown here is derived from an EMBL/GenBank/DDBJ whole genome shotgun (WGS) entry which is preliminary data.</text>
</comment>
<protein>
    <submittedName>
        <fullName evidence="2">Uncharacterized protein</fullName>
    </submittedName>
</protein>
<organism evidence="2 3">
    <name type="scientific">Cylicocyclus nassatus</name>
    <name type="common">Nematode worm</name>
    <dbReference type="NCBI Taxonomy" id="53992"/>
    <lineage>
        <taxon>Eukaryota</taxon>
        <taxon>Metazoa</taxon>
        <taxon>Ecdysozoa</taxon>
        <taxon>Nematoda</taxon>
        <taxon>Chromadorea</taxon>
        <taxon>Rhabditida</taxon>
        <taxon>Rhabditina</taxon>
        <taxon>Rhabditomorpha</taxon>
        <taxon>Strongyloidea</taxon>
        <taxon>Strongylidae</taxon>
        <taxon>Cylicocyclus</taxon>
    </lineage>
</organism>
<feature type="compositionally biased region" description="Basic and acidic residues" evidence="1">
    <location>
        <begin position="19"/>
        <end position="30"/>
    </location>
</feature>
<keyword evidence="3" id="KW-1185">Reference proteome</keyword>
<evidence type="ECO:0000313" key="2">
    <source>
        <dbReference type="EMBL" id="CAJ0594312.1"/>
    </source>
</evidence>
<dbReference type="Proteomes" id="UP001176961">
    <property type="component" value="Unassembled WGS sequence"/>
</dbReference>
<sequence>MVQLALEPKQTRTHITQGKPDEKRRDAREDYCSGCRRKKRNSLVSLRETHESKKPMAKEIQSQKVIDAKTAVVQTRRNSPLKESCAKCLESQDHGLLPCSPNFPKNSQQLEEKEKYTLRDATHNLTNEPLLEVCIKKGKDYKGDMMDYNSAKLREEEYAEDPTIGSYMYFFRYKKSTHQPQCPPS</sequence>
<gene>
    <name evidence="2" type="ORF">CYNAS_LOCUS6295</name>
</gene>
<reference evidence="2" key="1">
    <citation type="submission" date="2023-07" db="EMBL/GenBank/DDBJ databases">
        <authorList>
            <consortium name="CYATHOMIX"/>
        </authorList>
    </citation>
    <scope>NUCLEOTIDE SEQUENCE</scope>
    <source>
        <strain evidence="2">N/A</strain>
    </source>
</reference>
<proteinExistence type="predicted"/>
<evidence type="ECO:0000256" key="1">
    <source>
        <dbReference type="SAM" id="MobiDB-lite"/>
    </source>
</evidence>
<dbReference type="EMBL" id="CATQJL010000112">
    <property type="protein sequence ID" value="CAJ0594312.1"/>
    <property type="molecule type" value="Genomic_DNA"/>
</dbReference>
<evidence type="ECO:0000313" key="3">
    <source>
        <dbReference type="Proteomes" id="UP001176961"/>
    </source>
</evidence>
<feature type="region of interest" description="Disordered" evidence="1">
    <location>
        <begin position="1"/>
        <end position="30"/>
    </location>
</feature>
<accession>A0AA36GLK8</accession>
<name>A0AA36GLK8_CYLNA</name>